<organism evidence="1 2">
    <name type="scientific">Kocuria aegyptia</name>
    <dbReference type="NCBI Taxonomy" id="330943"/>
    <lineage>
        <taxon>Bacteria</taxon>
        <taxon>Bacillati</taxon>
        <taxon>Actinomycetota</taxon>
        <taxon>Actinomycetes</taxon>
        <taxon>Micrococcales</taxon>
        <taxon>Micrococcaceae</taxon>
        <taxon>Kocuria</taxon>
    </lineage>
</organism>
<comment type="caution">
    <text evidence="1">The sequence shown here is derived from an EMBL/GenBank/DDBJ whole genome shotgun (WGS) entry which is preliminary data.</text>
</comment>
<reference evidence="2" key="1">
    <citation type="journal article" date="2019" name="Int. J. Syst. Evol. Microbiol.">
        <title>The Global Catalogue of Microorganisms (GCM) 10K type strain sequencing project: providing services to taxonomists for standard genome sequencing and annotation.</title>
        <authorList>
            <consortium name="The Broad Institute Genomics Platform"/>
            <consortium name="The Broad Institute Genome Sequencing Center for Infectious Disease"/>
            <person name="Wu L."/>
            <person name="Ma J."/>
        </authorList>
    </citation>
    <scope>NUCLEOTIDE SEQUENCE [LARGE SCALE GENOMIC DNA]</scope>
    <source>
        <strain evidence="2">JCM 14735</strain>
    </source>
</reference>
<dbReference type="RefSeq" id="WP_344123380.1">
    <property type="nucleotide sequence ID" value="NZ_BAAAOA010000033.1"/>
</dbReference>
<evidence type="ECO:0008006" key="3">
    <source>
        <dbReference type="Google" id="ProtNLM"/>
    </source>
</evidence>
<accession>A0ABP4X0K8</accession>
<dbReference type="Proteomes" id="UP001501204">
    <property type="component" value="Unassembled WGS sequence"/>
</dbReference>
<dbReference type="EMBL" id="BAAAOA010000033">
    <property type="protein sequence ID" value="GAA1767385.1"/>
    <property type="molecule type" value="Genomic_DNA"/>
</dbReference>
<proteinExistence type="predicted"/>
<protein>
    <recommendedName>
        <fullName evidence="3">Transposase</fullName>
    </recommendedName>
</protein>
<evidence type="ECO:0000313" key="1">
    <source>
        <dbReference type="EMBL" id="GAA1767385.1"/>
    </source>
</evidence>
<sequence length="46" mass="5163">MIDELVDAGHPVKDCRLLGVSSFGYFQYKHQPLSPTAMRRQCGPRG</sequence>
<gene>
    <name evidence="1" type="ORF">GCM10009767_27260</name>
</gene>
<keyword evidence="2" id="KW-1185">Reference proteome</keyword>
<evidence type="ECO:0000313" key="2">
    <source>
        <dbReference type="Proteomes" id="UP001501204"/>
    </source>
</evidence>
<name>A0ABP4X0K8_9MICC</name>